<reference evidence="1" key="1">
    <citation type="journal article" date="2023" name="G3 (Bethesda)">
        <title>A reference genome for the long-term kleptoplast-retaining sea slug Elysia crispata morphotype clarki.</title>
        <authorList>
            <person name="Eastman K.E."/>
            <person name="Pendleton A.L."/>
            <person name="Shaikh M.A."/>
            <person name="Suttiyut T."/>
            <person name="Ogas R."/>
            <person name="Tomko P."/>
            <person name="Gavelis G."/>
            <person name="Widhalm J.R."/>
            <person name="Wisecaver J.H."/>
        </authorList>
    </citation>
    <scope>NUCLEOTIDE SEQUENCE</scope>
    <source>
        <strain evidence="1">ECLA1</strain>
    </source>
</reference>
<accession>A0AAE1DCR7</accession>
<sequence>MINGTGRQPLFLGPHWFLNEGPLPVVMIHTALTVVLFLKSPSLTLRLRTVPRLWFQGRERMARGKSLATAVVSDPSPRFFFSSATPVQAHPSVTHLIPIPG</sequence>
<protein>
    <submittedName>
        <fullName evidence="1">Uncharacterized protein</fullName>
    </submittedName>
</protein>
<dbReference type="AlphaFoldDB" id="A0AAE1DCR7"/>
<proteinExistence type="predicted"/>
<evidence type="ECO:0000313" key="2">
    <source>
        <dbReference type="Proteomes" id="UP001283361"/>
    </source>
</evidence>
<evidence type="ECO:0000313" key="1">
    <source>
        <dbReference type="EMBL" id="KAK3765736.1"/>
    </source>
</evidence>
<organism evidence="1 2">
    <name type="scientific">Elysia crispata</name>
    <name type="common">lettuce slug</name>
    <dbReference type="NCBI Taxonomy" id="231223"/>
    <lineage>
        <taxon>Eukaryota</taxon>
        <taxon>Metazoa</taxon>
        <taxon>Spiralia</taxon>
        <taxon>Lophotrochozoa</taxon>
        <taxon>Mollusca</taxon>
        <taxon>Gastropoda</taxon>
        <taxon>Heterobranchia</taxon>
        <taxon>Euthyneura</taxon>
        <taxon>Panpulmonata</taxon>
        <taxon>Sacoglossa</taxon>
        <taxon>Placobranchoidea</taxon>
        <taxon>Plakobranchidae</taxon>
        <taxon>Elysia</taxon>
    </lineage>
</organism>
<comment type="caution">
    <text evidence="1">The sequence shown here is derived from an EMBL/GenBank/DDBJ whole genome shotgun (WGS) entry which is preliminary data.</text>
</comment>
<name>A0AAE1DCR7_9GAST</name>
<keyword evidence="2" id="KW-1185">Reference proteome</keyword>
<dbReference type="EMBL" id="JAWDGP010004277">
    <property type="protein sequence ID" value="KAK3765736.1"/>
    <property type="molecule type" value="Genomic_DNA"/>
</dbReference>
<gene>
    <name evidence="1" type="ORF">RRG08_026207</name>
</gene>
<dbReference type="Proteomes" id="UP001283361">
    <property type="component" value="Unassembled WGS sequence"/>
</dbReference>